<evidence type="ECO:0000313" key="3">
    <source>
        <dbReference type="EMBL" id="CAF4936307.1"/>
    </source>
</evidence>
<proteinExistence type="predicted"/>
<gene>
    <name evidence="2" type="ORF">BYL167_LOCUS40308</name>
    <name evidence="3" type="ORF">GIL414_LOCUS53579</name>
</gene>
<dbReference type="EMBL" id="CAJOBH010099384">
    <property type="protein sequence ID" value="CAF4605312.1"/>
    <property type="molecule type" value="Genomic_DNA"/>
</dbReference>
<dbReference type="GO" id="GO:0005737">
    <property type="term" value="C:cytoplasm"/>
    <property type="evidence" value="ECO:0007669"/>
    <property type="project" value="TreeGrafter"/>
</dbReference>
<accession>A0A8S2Z641</accession>
<reference evidence="2" key="1">
    <citation type="submission" date="2021-02" db="EMBL/GenBank/DDBJ databases">
        <authorList>
            <person name="Nowell W R."/>
        </authorList>
    </citation>
    <scope>NUCLEOTIDE SEQUENCE</scope>
</reference>
<organism evidence="2 4">
    <name type="scientific">Rotaria magnacalcarata</name>
    <dbReference type="NCBI Taxonomy" id="392030"/>
    <lineage>
        <taxon>Eukaryota</taxon>
        <taxon>Metazoa</taxon>
        <taxon>Spiralia</taxon>
        <taxon>Gnathifera</taxon>
        <taxon>Rotifera</taxon>
        <taxon>Eurotatoria</taxon>
        <taxon>Bdelloidea</taxon>
        <taxon>Philodinida</taxon>
        <taxon>Philodinidae</taxon>
        <taxon>Rotaria</taxon>
    </lineage>
</organism>
<sequence>IIAHFQAHNESIGYLQFNPSGHLLVTCDTSGHYFNVLEIQTSPYRCTRTFIKHLYTLFRGDTDCRGDT</sequence>
<dbReference type="Pfam" id="PF21034">
    <property type="entry name" value="BCAS3_WD40"/>
    <property type="match status" value="1"/>
</dbReference>
<dbReference type="PANTHER" id="PTHR13268">
    <property type="entry name" value="BREAST CARCINOMA AMPLIFIED SEQUENCE 3"/>
    <property type="match status" value="1"/>
</dbReference>
<dbReference type="EMBL" id="CAJOBJ010186019">
    <property type="protein sequence ID" value="CAF4936307.1"/>
    <property type="molecule type" value="Genomic_DNA"/>
</dbReference>
<dbReference type="InterPro" id="IPR045142">
    <property type="entry name" value="BCAS3-like"/>
</dbReference>
<feature type="domain" description="BCAS3 WD40" evidence="1">
    <location>
        <begin position="1"/>
        <end position="65"/>
    </location>
</feature>
<protein>
    <recommendedName>
        <fullName evidence="1">BCAS3 WD40 domain-containing protein</fullName>
    </recommendedName>
</protein>
<dbReference type="PANTHER" id="PTHR13268:SF0">
    <property type="entry name" value="BCAS3 MICROTUBULE ASSOCIATED CELL MIGRATION FACTOR"/>
    <property type="match status" value="1"/>
</dbReference>
<comment type="caution">
    <text evidence="2">The sequence shown here is derived from an EMBL/GenBank/DDBJ whole genome shotgun (WGS) entry which is preliminary data.</text>
</comment>
<evidence type="ECO:0000259" key="1">
    <source>
        <dbReference type="Pfam" id="PF21034"/>
    </source>
</evidence>
<evidence type="ECO:0000313" key="2">
    <source>
        <dbReference type="EMBL" id="CAF4605312.1"/>
    </source>
</evidence>
<dbReference type="AlphaFoldDB" id="A0A8S2Z641"/>
<feature type="non-terminal residue" evidence="2">
    <location>
        <position position="1"/>
    </location>
</feature>
<dbReference type="SUPFAM" id="SSF50978">
    <property type="entry name" value="WD40 repeat-like"/>
    <property type="match status" value="1"/>
</dbReference>
<dbReference type="InterPro" id="IPR036322">
    <property type="entry name" value="WD40_repeat_dom_sf"/>
</dbReference>
<dbReference type="Proteomes" id="UP000681967">
    <property type="component" value="Unassembled WGS sequence"/>
</dbReference>
<dbReference type="InterPro" id="IPR048382">
    <property type="entry name" value="BCAS3_WD40"/>
</dbReference>
<dbReference type="GO" id="GO:0042594">
    <property type="term" value="P:response to starvation"/>
    <property type="evidence" value="ECO:0007669"/>
    <property type="project" value="TreeGrafter"/>
</dbReference>
<evidence type="ECO:0000313" key="4">
    <source>
        <dbReference type="Proteomes" id="UP000681967"/>
    </source>
</evidence>
<dbReference type="GO" id="GO:0006914">
    <property type="term" value="P:autophagy"/>
    <property type="evidence" value="ECO:0007669"/>
    <property type="project" value="InterPro"/>
</dbReference>
<dbReference type="Proteomes" id="UP000681720">
    <property type="component" value="Unassembled WGS sequence"/>
</dbReference>
<name>A0A8S2Z641_9BILA</name>